<evidence type="ECO:0000313" key="2">
    <source>
        <dbReference type="EMBL" id="NMP30403.1"/>
    </source>
</evidence>
<name>A0A7Y0L9G2_9GAMM</name>
<gene>
    <name evidence="2" type="ORF">HII17_02410</name>
</gene>
<dbReference type="EMBL" id="JABBXH010000001">
    <property type="protein sequence ID" value="NMP30403.1"/>
    <property type="molecule type" value="Genomic_DNA"/>
</dbReference>
<evidence type="ECO:0000256" key="1">
    <source>
        <dbReference type="SAM" id="SignalP"/>
    </source>
</evidence>
<protein>
    <submittedName>
        <fullName evidence="2">Uncharacterized protein</fullName>
    </submittedName>
</protein>
<feature type="chain" id="PRO_5031290928" evidence="1">
    <location>
        <begin position="21"/>
        <end position="137"/>
    </location>
</feature>
<keyword evidence="3" id="KW-1185">Reference proteome</keyword>
<dbReference type="RefSeq" id="WP_169073716.1">
    <property type="nucleotide sequence ID" value="NZ_JABBXH010000001.1"/>
</dbReference>
<dbReference type="Proteomes" id="UP000568664">
    <property type="component" value="Unassembled WGS sequence"/>
</dbReference>
<dbReference type="PROSITE" id="PS51257">
    <property type="entry name" value="PROKAR_LIPOPROTEIN"/>
    <property type="match status" value="1"/>
</dbReference>
<keyword evidence="1" id="KW-0732">Signal</keyword>
<feature type="signal peptide" evidence="1">
    <location>
        <begin position="1"/>
        <end position="20"/>
    </location>
</feature>
<comment type="caution">
    <text evidence="2">The sequence shown here is derived from an EMBL/GenBank/DDBJ whole genome shotgun (WGS) entry which is preliminary data.</text>
</comment>
<accession>A0A7Y0L9G2</accession>
<dbReference type="AlphaFoldDB" id="A0A7Y0L9G2"/>
<evidence type="ECO:0000313" key="3">
    <source>
        <dbReference type="Proteomes" id="UP000568664"/>
    </source>
</evidence>
<reference evidence="2 3" key="1">
    <citation type="submission" date="2020-04" db="EMBL/GenBank/DDBJ databases">
        <title>Thalassotalea sp. M1531, isolated from the surface of marine red alga.</title>
        <authorList>
            <person name="Pang L."/>
            <person name="Lu D.-C."/>
        </authorList>
    </citation>
    <scope>NUCLEOTIDE SEQUENCE [LARGE SCALE GENOMIC DNA]</scope>
    <source>
        <strain evidence="2 3">M1531</strain>
    </source>
</reference>
<sequence>MRSLLSILLLCGLLSCVLSPNQQHLPIASTIALKSFKAINIDNYPNNMANAHINESLLAQLRLLEARNISIMQSRTSDQTLVVEIINNDLLDDAMAAIYYQFHLAKSSNNLWQITKGLQALQCRRTNNMEFANNICP</sequence>
<organism evidence="2 3">
    <name type="scientific">Thalassotalea algicola</name>
    <dbReference type="NCBI Taxonomy" id="2716224"/>
    <lineage>
        <taxon>Bacteria</taxon>
        <taxon>Pseudomonadati</taxon>
        <taxon>Pseudomonadota</taxon>
        <taxon>Gammaproteobacteria</taxon>
        <taxon>Alteromonadales</taxon>
        <taxon>Colwelliaceae</taxon>
        <taxon>Thalassotalea</taxon>
    </lineage>
</organism>
<proteinExistence type="predicted"/>